<name>A0A9D1CGT1_9FIRM</name>
<dbReference type="AlphaFoldDB" id="A0A9D1CGT1"/>
<dbReference type="PIRSF" id="PIRSF021377">
    <property type="entry name" value="YtfJ"/>
    <property type="match status" value="1"/>
</dbReference>
<proteinExistence type="predicted"/>
<dbReference type="EMBL" id="DVFO01000046">
    <property type="protein sequence ID" value="HIQ60862.1"/>
    <property type="molecule type" value="Genomic_DNA"/>
</dbReference>
<gene>
    <name evidence="1" type="primary">ytfJ</name>
    <name evidence="1" type="ORF">IAD31_04615</name>
</gene>
<dbReference type="PANTHER" id="PTHR39162:SF1">
    <property type="entry name" value="SPORULATION PROTEIN YTFJ"/>
    <property type="match status" value="1"/>
</dbReference>
<organism evidence="1 2">
    <name type="scientific">Candidatus Enterenecus faecium</name>
    <dbReference type="NCBI Taxonomy" id="2840780"/>
    <lineage>
        <taxon>Bacteria</taxon>
        <taxon>Bacillati</taxon>
        <taxon>Bacillota</taxon>
        <taxon>Clostridia</taxon>
        <taxon>Eubacteriales</taxon>
        <taxon>Candidatus Enterenecus</taxon>
    </lineage>
</organism>
<dbReference type="NCBIfam" id="TIGR02874">
    <property type="entry name" value="spore_ytfJ"/>
    <property type="match status" value="1"/>
</dbReference>
<sequence length="133" mass="13890">MSEQKHPINEVLQTTMSRIREMVDTNTVVGQPIVTADGVTIIPVSKLSFGFATGGSDFGKTPNVEKNFGGGAGAGVNVTPVAFLIVKDGSVRLLPVAPPAGDSVGRVVDLVPEMFEKVTGYIDKKTGTDKSGE</sequence>
<protein>
    <submittedName>
        <fullName evidence="1">GerW family sporulation protein</fullName>
    </submittedName>
</protein>
<accession>A0A9D1CGT1</accession>
<comment type="caution">
    <text evidence="1">The sequence shown here is derived from an EMBL/GenBank/DDBJ whole genome shotgun (WGS) entry which is preliminary data.</text>
</comment>
<evidence type="ECO:0000313" key="1">
    <source>
        <dbReference type="EMBL" id="HIQ60862.1"/>
    </source>
</evidence>
<dbReference type="InterPro" id="IPR014229">
    <property type="entry name" value="Spore_YtfJ"/>
</dbReference>
<reference evidence="1" key="1">
    <citation type="submission" date="2020-10" db="EMBL/GenBank/DDBJ databases">
        <authorList>
            <person name="Gilroy R."/>
        </authorList>
    </citation>
    <scope>NUCLEOTIDE SEQUENCE</scope>
    <source>
        <strain evidence="1">ChiGjej2B2-12916</strain>
    </source>
</reference>
<dbReference type="Pfam" id="PF09579">
    <property type="entry name" value="Spore_YtfJ"/>
    <property type="match status" value="1"/>
</dbReference>
<dbReference type="PANTHER" id="PTHR39162">
    <property type="entry name" value="GLL3345 PROTEIN"/>
    <property type="match status" value="1"/>
</dbReference>
<evidence type="ECO:0000313" key="2">
    <source>
        <dbReference type="Proteomes" id="UP000886879"/>
    </source>
</evidence>
<dbReference type="Proteomes" id="UP000886879">
    <property type="component" value="Unassembled WGS sequence"/>
</dbReference>
<reference evidence="1" key="2">
    <citation type="journal article" date="2021" name="PeerJ">
        <title>Extensive microbial diversity within the chicken gut microbiome revealed by metagenomics and culture.</title>
        <authorList>
            <person name="Gilroy R."/>
            <person name="Ravi A."/>
            <person name="Getino M."/>
            <person name="Pursley I."/>
            <person name="Horton D.L."/>
            <person name="Alikhan N.F."/>
            <person name="Baker D."/>
            <person name="Gharbi K."/>
            <person name="Hall N."/>
            <person name="Watson M."/>
            <person name="Adriaenssens E.M."/>
            <person name="Foster-Nyarko E."/>
            <person name="Jarju S."/>
            <person name="Secka A."/>
            <person name="Antonio M."/>
            <person name="Oren A."/>
            <person name="Chaudhuri R.R."/>
            <person name="La Ragione R."/>
            <person name="Hildebrand F."/>
            <person name="Pallen M.J."/>
        </authorList>
    </citation>
    <scope>NUCLEOTIDE SEQUENCE</scope>
    <source>
        <strain evidence="1">ChiGjej2B2-12916</strain>
    </source>
</reference>